<evidence type="ECO:0000313" key="3">
    <source>
        <dbReference type="Proteomes" id="UP000001645"/>
    </source>
</evidence>
<reference evidence="2" key="3">
    <citation type="submission" date="2025-09" db="UniProtKB">
        <authorList>
            <consortium name="Ensembl"/>
        </authorList>
    </citation>
    <scope>IDENTIFICATION</scope>
</reference>
<evidence type="ECO:0000313" key="2">
    <source>
        <dbReference type="Ensembl" id="ENSMGAP00000029213.1"/>
    </source>
</evidence>
<dbReference type="Pfam" id="PF05794">
    <property type="entry name" value="Tcp11"/>
    <property type="match status" value="1"/>
</dbReference>
<keyword evidence="3" id="KW-1185">Reference proteome</keyword>
<sequence length="104" mass="11657">SSWPNSSNLMSASPAPQLQPLLKAAAQDKRIHLFLSLFISPDGQNSQKDFPKGLDAIQEELQEVGHRFRSVTYHNRQVFGPFYSAILKKVLFPEAEPDSGRDSM</sequence>
<dbReference type="GeneTree" id="ENSGT00940000160792"/>
<evidence type="ECO:0000256" key="1">
    <source>
        <dbReference type="ARBA" id="ARBA00010954"/>
    </source>
</evidence>
<dbReference type="InterPro" id="IPR008862">
    <property type="entry name" value="Tcp11"/>
</dbReference>
<protein>
    <submittedName>
        <fullName evidence="2">Uncharacterized protein</fullName>
    </submittedName>
</protein>
<name>A0A803YBR6_MELGA</name>
<accession>A0A803YBR6</accession>
<dbReference type="AlphaFoldDB" id="A0A803YBR6"/>
<dbReference type="InParanoid" id="A0A803YBR6"/>
<dbReference type="Proteomes" id="UP000001645">
    <property type="component" value="Chromosome 28"/>
</dbReference>
<reference evidence="2 3" key="1">
    <citation type="journal article" date="2010" name="PLoS Biol.">
        <title>Multi-platform next-generation sequencing of the domestic turkey (Meleagris gallopavo): genome assembly and analysis.</title>
        <authorList>
            <person name="Dalloul R.A."/>
            <person name="Long J.A."/>
            <person name="Zimin A.V."/>
            <person name="Aslam L."/>
            <person name="Beal K."/>
            <person name="Blomberg L.A."/>
            <person name="Bouffard P."/>
            <person name="Burt D.W."/>
            <person name="Crasta O."/>
            <person name="Crooijmans R.P."/>
            <person name="Cooper K."/>
            <person name="Coulombe R.A."/>
            <person name="De S."/>
            <person name="Delany M.E."/>
            <person name="Dodgson J.B."/>
            <person name="Dong J.J."/>
            <person name="Evans C."/>
            <person name="Frederickson K.M."/>
            <person name="Flicek P."/>
            <person name="Florea L."/>
            <person name="Folkerts O."/>
            <person name="Groenen M.A."/>
            <person name="Harkins T.T."/>
            <person name="Herrero J."/>
            <person name="Hoffmann S."/>
            <person name="Megens H.J."/>
            <person name="Jiang A."/>
            <person name="de Jong P."/>
            <person name="Kaiser P."/>
            <person name="Kim H."/>
            <person name="Kim K.W."/>
            <person name="Kim S."/>
            <person name="Langenberger D."/>
            <person name="Lee M.K."/>
            <person name="Lee T."/>
            <person name="Mane S."/>
            <person name="Marcais G."/>
            <person name="Marz M."/>
            <person name="McElroy A.P."/>
            <person name="Modise T."/>
            <person name="Nefedov M."/>
            <person name="Notredame C."/>
            <person name="Paton I.R."/>
            <person name="Payne W.S."/>
            <person name="Pertea G."/>
            <person name="Prickett D."/>
            <person name="Puiu D."/>
            <person name="Qioa D."/>
            <person name="Raineri E."/>
            <person name="Ruffier M."/>
            <person name="Salzberg S.L."/>
            <person name="Schatz M.C."/>
            <person name="Scheuring C."/>
            <person name="Schmidt C.J."/>
            <person name="Schroeder S."/>
            <person name="Searle S.M."/>
            <person name="Smith E.J."/>
            <person name="Smith J."/>
            <person name="Sonstegard T.S."/>
            <person name="Stadler P.F."/>
            <person name="Tafer H."/>
            <person name="Tu Z.J."/>
            <person name="Van Tassell C.P."/>
            <person name="Vilella A.J."/>
            <person name="Williams K.P."/>
            <person name="Yorke J.A."/>
            <person name="Zhang L."/>
            <person name="Zhang H.B."/>
            <person name="Zhang X."/>
            <person name="Zhang Y."/>
            <person name="Reed K.M."/>
        </authorList>
    </citation>
    <scope>NUCLEOTIDE SEQUENCE [LARGE SCALE GENOMIC DNA]</scope>
</reference>
<comment type="similarity">
    <text evidence="1">Belongs to the TCP11 family.</text>
</comment>
<organism evidence="2 3">
    <name type="scientific">Meleagris gallopavo</name>
    <name type="common">Wild turkey</name>
    <dbReference type="NCBI Taxonomy" id="9103"/>
    <lineage>
        <taxon>Eukaryota</taxon>
        <taxon>Metazoa</taxon>
        <taxon>Chordata</taxon>
        <taxon>Craniata</taxon>
        <taxon>Vertebrata</taxon>
        <taxon>Euteleostomi</taxon>
        <taxon>Archelosauria</taxon>
        <taxon>Archosauria</taxon>
        <taxon>Dinosauria</taxon>
        <taxon>Saurischia</taxon>
        <taxon>Theropoda</taxon>
        <taxon>Coelurosauria</taxon>
        <taxon>Aves</taxon>
        <taxon>Neognathae</taxon>
        <taxon>Galloanserae</taxon>
        <taxon>Galliformes</taxon>
        <taxon>Phasianidae</taxon>
        <taxon>Meleagridinae</taxon>
        <taxon>Meleagris</taxon>
    </lineage>
</organism>
<proteinExistence type="inferred from homology"/>
<dbReference type="Ensembl" id="ENSMGAT00000026432.1">
    <property type="protein sequence ID" value="ENSMGAP00000029213.1"/>
    <property type="gene ID" value="ENSMGAG00000020028.1"/>
</dbReference>
<reference evidence="2" key="2">
    <citation type="submission" date="2025-08" db="UniProtKB">
        <authorList>
            <consortium name="Ensembl"/>
        </authorList>
    </citation>
    <scope>IDENTIFICATION</scope>
</reference>